<dbReference type="InterPro" id="IPR036721">
    <property type="entry name" value="RCK_C_sf"/>
</dbReference>
<dbReference type="SUPFAM" id="SSF81324">
    <property type="entry name" value="Voltage-gated potassium channels"/>
    <property type="match status" value="1"/>
</dbReference>
<dbReference type="Pfam" id="PF07885">
    <property type="entry name" value="Ion_trans_2"/>
    <property type="match status" value="1"/>
</dbReference>
<organism evidence="5 6">
    <name type="scientific">Desulforhopalus singaporensis</name>
    <dbReference type="NCBI Taxonomy" id="91360"/>
    <lineage>
        <taxon>Bacteria</taxon>
        <taxon>Pseudomonadati</taxon>
        <taxon>Thermodesulfobacteriota</taxon>
        <taxon>Desulfobulbia</taxon>
        <taxon>Desulfobulbales</taxon>
        <taxon>Desulfocapsaceae</taxon>
        <taxon>Desulforhopalus</taxon>
    </lineage>
</organism>
<feature type="transmembrane region" description="Helical" evidence="2">
    <location>
        <begin position="31"/>
        <end position="52"/>
    </location>
</feature>
<dbReference type="InterPro" id="IPR003148">
    <property type="entry name" value="RCK_N"/>
</dbReference>
<feature type="transmembrane region" description="Helical" evidence="2">
    <location>
        <begin position="86"/>
        <end position="114"/>
    </location>
</feature>
<gene>
    <name evidence="5" type="ORF">SAMN05660330_03134</name>
</gene>
<dbReference type="PROSITE" id="PS51201">
    <property type="entry name" value="RCK_N"/>
    <property type="match status" value="1"/>
</dbReference>
<dbReference type="InterPro" id="IPR050721">
    <property type="entry name" value="Trk_Ktr_HKT_K-transport"/>
</dbReference>
<dbReference type="Pfam" id="PF02080">
    <property type="entry name" value="TrkA_C"/>
    <property type="match status" value="2"/>
</dbReference>
<dbReference type="InterPro" id="IPR006037">
    <property type="entry name" value="RCK_C"/>
</dbReference>
<dbReference type="STRING" id="91360.SAMN05660330_03134"/>
<feature type="domain" description="RCK C-terminal" evidence="4">
    <location>
        <begin position="268"/>
        <end position="351"/>
    </location>
</feature>
<keyword evidence="2" id="KW-0472">Membrane</keyword>
<keyword evidence="6" id="KW-1185">Reference proteome</keyword>
<protein>
    <submittedName>
        <fullName evidence="5">Trk K+ transport system, NAD-binding component</fullName>
    </submittedName>
</protein>
<dbReference type="Gene3D" id="3.40.50.720">
    <property type="entry name" value="NAD(P)-binding Rossmann-like Domain"/>
    <property type="match status" value="2"/>
</dbReference>
<dbReference type="PROSITE" id="PS51202">
    <property type="entry name" value="RCK_C"/>
    <property type="match status" value="2"/>
</dbReference>
<evidence type="ECO:0000256" key="2">
    <source>
        <dbReference type="SAM" id="Phobius"/>
    </source>
</evidence>
<evidence type="ECO:0000259" key="3">
    <source>
        <dbReference type="PROSITE" id="PS51201"/>
    </source>
</evidence>
<dbReference type="AlphaFoldDB" id="A0A1H0TM33"/>
<dbReference type="GO" id="GO:0005886">
    <property type="term" value="C:plasma membrane"/>
    <property type="evidence" value="ECO:0007669"/>
    <property type="project" value="UniProtKB-SubCell"/>
</dbReference>
<comment type="subcellular location">
    <subcellularLocation>
        <location evidence="1">Cell membrane</location>
        <topology evidence="1">Multi-pass membrane protein</topology>
    </subcellularLocation>
</comment>
<name>A0A1H0TM33_9BACT</name>
<evidence type="ECO:0000313" key="5">
    <source>
        <dbReference type="EMBL" id="SDP54698.1"/>
    </source>
</evidence>
<dbReference type="PANTHER" id="PTHR43833:SF13">
    <property type="entry name" value="POTASSIUM CHANNEL PROTEIN 2-RELATED"/>
    <property type="match status" value="1"/>
</dbReference>
<feature type="domain" description="RCK N-terminal" evidence="3">
    <location>
        <begin position="359"/>
        <end position="472"/>
    </location>
</feature>
<proteinExistence type="predicted"/>
<keyword evidence="2" id="KW-0812">Transmembrane</keyword>
<evidence type="ECO:0000259" key="4">
    <source>
        <dbReference type="PROSITE" id="PS51202"/>
    </source>
</evidence>
<dbReference type="InterPro" id="IPR013099">
    <property type="entry name" value="K_chnl_dom"/>
</dbReference>
<feature type="transmembrane region" description="Helical" evidence="2">
    <location>
        <begin position="59"/>
        <end position="80"/>
    </location>
</feature>
<dbReference type="Pfam" id="PF02254">
    <property type="entry name" value="TrkA_N"/>
    <property type="match status" value="2"/>
</dbReference>
<dbReference type="Gene3D" id="3.30.70.1450">
    <property type="entry name" value="Regulator of K+ conductance, C-terminal domain"/>
    <property type="match status" value="2"/>
</dbReference>
<dbReference type="Gene3D" id="1.10.287.70">
    <property type="match status" value="1"/>
</dbReference>
<accession>A0A1H0TM33</accession>
<evidence type="ECO:0000256" key="1">
    <source>
        <dbReference type="ARBA" id="ARBA00004651"/>
    </source>
</evidence>
<keyword evidence="2" id="KW-1133">Transmembrane helix</keyword>
<dbReference type="EMBL" id="FNJI01000025">
    <property type="protein sequence ID" value="SDP54698.1"/>
    <property type="molecule type" value="Genomic_DNA"/>
</dbReference>
<dbReference type="GO" id="GO:0006813">
    <property type="term" value="P:potassium ion transport"/>
    <property type="evidence" value="ECO:0007669"/>
    <property type="project" value="InterPro"/>
</dbReference>
<feature type="domain" description="RCK C-terminal" evidence="4">
    <location>
        <begin position="485"/>
        <end position="567"/>
    </location>
</feature>
<sequence>MQFVMKFLFSQLAFFSQTSGARRNQRLLLRFLLFLTGMISIYSVLFHVLMLYEGREYSWVTGFYWALTVMSTLGFGDITFHSDLGLVFTIIVLVTGIIFMLIVLPFTFIQFFWVPWLEEHAKNRAPKQLSPEIRDHVIITNLDPITMKLVEKLERRNYEYVIVTGDQQYGAELWDSGYKVVIGEPDDPETFRRLRVERAAMVVATNDDLINTNISFTVREISEHVPIVSTADNEHSLDILKFPGNTQVFQFMKMLGESLAERTQGFGSATTRVSNFDKLLIGEISAKRTSLAGKIIAETDLRQKSGAIIIGLWEKGNFEVPQPETMIHPSTLLLLAGTEEQLVMFEKYYTLPGTEYSGDDPVLILGGGRVGVAAAGRLKEYGIPYRIVEKKGSLAGAGNDFIHGDAADLNVLKQAGIEQARAVIITTHNDAMNIYLSFYCRQLRPEVQLICRATNERNVAKLHMAGADLVLSYASMGANAVINVLKTDEISMFTEGLNIFSLPMPAVLAGKTLVESRIRPLTGCSVVAIRNAQGLLVGPDPMIPLNGDDDLILIGTTEAEKKFTDLF</sequence>
<dbReference type="Proteomes" id="UP000199073">
    <property type="component" value="Unassembled WGS sequence"/>
</dbReference>
<evidence type="ECO:0000313" key="6">
    <source>
        <dbReference type="Proteomes" id="UP000199073"/>
    </source>
</evidence>
<dbReference type="InterPro" id="IPR036291">
    <property type="entry name" value="NAD(P)-bd_dom_sf"/>
</dbReference>
<dbReference type="GO" id="GO:0008324">
    <property type="term" value="F:monoatomic cation transmembrane transporter activity"/>
    <property type="evidence" value="ECO:0007669"/>
    <property type="project" value="InterPro"/>
</dbReference>
<dbReference type="PANTHER" id="PTHR43833">
    <property type="entry name" value="POTASSIUM CHANNEL PROTEIN 2-RELATED-RELATED"/>
    <property type="match status" value="1"/>
</dbReference>
<reference evidence="5 6" key="1">
    <citation type="submission" date="2016-10" db="EMBL/GenBank/DDBJ databases">
        <authorList>
            <person name="de Groot N.N."/>
        </authorList>
    </citation>
    <scope>NUCLEOTIDE SEQUENCE [LARGE SCALE GENOMIC DNA]</scope>
    <source>
        <strain evidence="5 6">DSM 12130</strain>
    </source>
</reference>
<dbReference type="SUPFAM" id="SSF116726">
    <property type="entry name" value="TrkA C-terminal domain-like"/>
    <property type="match status" value="2"/>
</dbReference>
<dbReference type="SUPFAM" id="SSF51735">
    <property type="entry name" value="NAD(P)-binding Rossmann-fold domains"/>
    <property type="match status" value="2"/>
</dbReference>